<gene>
    <name evidence="17" type="ORF">DJ021_02535</name>
</gene>
<name>A0A328B9F6_9CAUL</name>
<reference evidence="18" key="1">
    <citation type="submission" date="2018-05" db="EMBL/GenBank/DDBJ databases">
        <authorList>
            <person name="Li X."/>
        </authorList>
    </citation>
    <scope>NUCLEOTIDE SEQUENCE [LARGE SCALE GENOMIC DNA]</scope>
    <source>
        <strain evidence="18">HKS-05</strain>
    </source>
</reference>
<dbReference type="InterPro" id="IPR038438">
    <property type="entry name" value="PepN_Ig-like_sf"/>
</dbReference>
<keyword evidence="18" id="KW-1185">Reference proteome</keyword>
<dbReference type="InterPro" id="IPR024601">
    <property type="entry name" value="Peptidase_M1_pepN_C"/>
</dbReference>
<dbReference type="InterPro" id="IPR042097">
    <property type="entry name" value="Aminopeptidase_N-like_N_sf"/>
</dbReference>
<dbReference type="GO" id="GO:0008270">
    <property type="term" value="F:zinc ion binding"/>
    <property type="evidence" value="ECO:0007669"/>
    <property type="project" value="InterPro"/>
</dbReference>
<keyword evidence="8" id="KW-0479">Metal-binding</keyword>
<dbReference type="EC" id="3.4.11.2" evidence="4 12"/>
<keyword evidence="9" id="KW-0378">Hydrolase</keyword>
<comment type="catalytic activity">
    <reaction evidence="1">
        <text>Release of an N-terminal amino acid, Xaa-|-Yaa- from a peptide, amide or arylamide. Xaa is preferably Ala, but may be most amino acids including Pro (slow action). When a terminal hydrophobic residue is followed by a prolyl residue, the two may be released as an intact Xaa-Pro dipeptide.</text>
        <dbReference type="EC" id="3.4.11.2"/>
    </reaction>
</comment>
<dbReference type="Gene3D" id="2.60.40.1730">
    <property type="entry name" value="tricorn interacting facor f3 domain"/>
    <property type="match status" value="1"/>
</dbReference>
<evidence type="ECO:0000256" key="11">
    <source>
        <dbReference type="ARBA" id="ARBA00023049"/>
    </source>
</evidence>
<feature type="domain" description="Peptidase M1 alanyl aminopeptidase C-terminal" evidence="15">
    <location>
        <begin position="552"/>
        <end position="871"/>
    </location>
</feature>
<dbReference type="InterPro" id="IPR014782">
    <property type="entry name" value="Peptidase_M1_dom"/>
</dbReference>
<keyword evidence="10" id="KW-0862">Zinc</keyword>
<dbReference type="Pfam" id="PF01433">
    <property type="entry name" value="Peptidase_M1"/>
    <property type="match status" value="1"/>
</dbReference>
<dbReference type="OrthoDB" id="100605at2"/>
<dbReference type="Gene3D" id="1.25.50.10">
    <property type="entry name" value="Peptidase M1, alanyl aminopeptidase, C-terminal domain"/>
    <property type="match status" value="1"/>
</dbReference>
<dbReference type="Pfam" id="PF17900">
    <property type="entry name" value="Peptidase_M1_N"/>
    <property type="match status" value="1"/>
</dbReference>
<evidence type="ECO:0000256" key="8">
    <source>
        <dbReference type="ARBA" id="ARBA00022723"/>
    </source>
</evidence>
<dbReference type="GO" id="GO:0016285">
    <property type="term" value="F:alanyl aminopeptidase activity"/>
    <property type="evidence" value="ECO:0007669"/>
    <property type="project" value="UniProtKB-EC"/>
</dbReference>
<evidence type="ECO:0000256" key="10">
    <source>
        <dbReference type="ARBA" id="ARBA00022833"/>
    </source>
</evidence>
<dbReference type="SUPFAM" id="SSF63737">
    <property type="entry name" value="Leukotriene A4 hydrolase N-terminal domain"/>
    <property type="match status" value="1"/>
</dbReference>
<dbReference type="Gene3D" id="2.60.40.1840">
    <property type="match status" value="1"/>
</dbReference>
<accession>A0A328B9F6</accession>
<evidence type="ECO:0000256" key="1">
    <source>
        <dbReference type="ARBA" id="ARBA00000098"/>
    </source>
</evidence>
<dbReference type="GO" id="GO:0006508">
    <property type="term" value="P:proteolysis"/>
    <property type="evidence" value="ECO:0007669"/>
    <property type="project" value="UniProtKB-UniRule"/>
</dbReference>
<dbReference type="Pfam" id="PF17432">
    <property type="entry name" value="DUF3458_C"/>
    <property type="match status" value="1"/>
</dbReference>
<dbReference type="AlphaFoldDB" id="A0A328B9F6"/>
<dbReference type="InterPro" id="IPR035414">
    <property type="entry name" value="Peptidase_M1_pepN_Ig-like"/>
</dbReference>
<dbReference type="Gene3D" id="3.30.2010.30">
    <property type="match status" value="1"/>
</dbReference>
<comment type="cofactor">
    <cofactor evidence="2">
        <name>Zn(2+)</name>
        <dbReference type="ChEBI" id="CHEBI:29105"/>
    </cofactor>
</comment>
<evidence type="ECO:0000313" key="17">
    <source>
        <dbReference type="EMBL" id="RAK61658.1"/>
    </source>
</evidence>
<evidence type="ECO:0000256" key="5">
    <source>
        <dbReference type="ARBA" id="ARBA00015611"/>
    </source>
</evidence>
<evidence type="ECO:0000259" key="15">
    <source>
        <dbReference type="Pfam" id="PF17432"/>
    </source>
</evidence>
<dbReference type="Gene3D" id="1.10.390.10">
    <property type="entry name" value="Neutral Protease Domain 2"/>
    <property type="match status" value="1"/>
</dbReference>
<dbReference type="CDD" id="cd09600">
    <property type="entry name" value="M1_APN"/>
    <property type="match status" value="1"/>
</dbReference>
<feature type="domain" description="Peptidase M1 alanyl aminopeptidase Ig-like fold" evidence="14">
    <location>
        <begin position="446"/>
        <end position="547"/>
    </location>
</feature>
<dbReference type="NCBIfam" id="TIGR02414">
    <property type="entry name" value="pepN_proteo"/>
    <property type="match status" value="1"/>
</dbReference>
<dbReference type="InterPro" id="IPR037144">
    <property type="entry name" value="Peptidase_M1_pepN_C_sf"/>
</dbReference>
<dbReference type="InterPro" id="IPR027268">
    <property type="entry name" value="Peptidase_M4/M1_CTD_sf"/>
</dbReference>
<evidence type="ECO:0000256" key="7">
    <source>
        <dbReference type="ARBA" id="ARBA00022670"/>
    </source>
</evidence>
<comment type="similarity">
    <text evidence="3">Belongs to the peptidase M1 family.</text>
</comment>
<evidence type="ECO:0000256" key="6">
    <source>
        <dbReference type="ARBA" id="ARBA00022438"/>
    </source>
</evidence>
<dbReference type="GO" id="GO:0008237">
    <property type="term" value="F:metallopeptidase activity"/>
    <property type="evidence" value="ECO:0007669"/>
    <property type="project" value="UniProtKB-UniRule"/>
</dbReference>
<evidence type="ECO:0000259" key="14">
    <source>
        <dbReference type="Pfam" id="PF11940"/>
    </source>
</evidence>
<evidence type="ECO:0000256" key="2">
    <source>
        <dbReference type="ARBA" id="ARBA00001947"/>
    </source>
</evidence>
<dbReference type="PRINTS" id="PR00756">
    <property type="entry name" value="ALADIPTASE"/>
</dbReference>
<keyword evidence="7" id="KW-0645">Protease</keyword>
<dbReference type="EMBL" id="QFYP01000001">
    <property type="protein sequence ID" value="RAK61658.1"/>
    <property type="molecule type" value="Genomic_DNA"/>
</dbReference>
<evidence type="ECO:0000256" key="4">
    <source>
        <dbReference type="ARBA" id="ARBA00012564"/>
    </source>
</evidence>
<dbReference type="PANTHER" id="PTHR46322:SF1">
    <property type="entry name" value="PUROMYCIN-SENSITIVE AMINOPEPTIDASE"/>
    <property type="match status" value="1"/>
</dbReference>
<keyword evidence="11" id="KW-0482">Metalloprotease</keyword>
<organism evidence="17 18">
    <name type="scientific">Phenylobacterium hankyongense</name>
    <dbReference type="NCBI Taxonomy" id="1813876"/>
    <lineage>
        <taxon>Bacteria</taxon>
        <taxon>Pseudomonadati</taxon>
        <taxon>Pseudomonadota</taxon>
        <taxon>Alphaproteobacteria</taxon>
        <taxon>Caulobacterales</taxon>
        <taxon>Caulobacteraceae</taxon>
        <taxon>Phenylobacterium</taxon>
    </lineage>
</organism>
<evidence type="ECO:0000256" key="3">
    <source>
        <dbReference type="ARBA" id="ARBA00010136"/>
    </source>
</evidence>
<dbReference type="InterPro" id="IPR012779">
    <property type="entry name" value="Peptidase_M1_pepN"/>
</dbReference>
<dbReference type="SUPFAM" id="SSF55486">
    <property type="entry name" value="Metalloproteases ('zincins'), catalytic domain"/>
    <property type="match status" value="1"/>
</dbReference>
<evidence type="ECO:0000259" key="16">
    <source>
        <dbReference type="Pfam" id="PF17900"/>
    </source>
</evidence>
<dbReference type="InterPro" id="IPR001930">
    <property type="entry name" value="Peptidase_M1"/>
</dbReference>
<feature type="domain" description="Aminopeptidase N-like N-terminal" evidence="16">
    <location>
        <begin position="87"/>
        <end position="188"/>
    </location>
</feature>
<sequence>MRTDTPQPIRLADYRPPAFLVDEVNLTFDLQPNATRVKARMQVRRNGDHAEALRFNGERLKPISVAIDGRTLGEAERTIDGEFLVIPDAPDAFVLETEVEIDPENNKALDGLYMSGGRFCTQCEAEGFRKITFWPDRPDVLSRFTVRIEADKAFRHLLSNGNLVQSGDLPGGRRFAVWNDPFPKPCYLFALVGGELDVLEDKLVTMTGRTVDLRIYVDPGMAPRAAYAMDALKRSMTWDEEAFGREYDLDLFMIVAVRDFNFGAMENKGLNIFNSSLLLADPATATDMDFERIESVVAHEYFHNWTGDRITCRDWFQLCLKEGLTVFRDQSFSADMRGHAVQRIKDVKALRARQFAEDQGPLAHPVRPSSYLKIDNFYTATIYEKGAEVIRMLKTLIGPDAFRAGMDLYFERWDGHATTVEEFIRCFAEASGRDLTDFFAWYEQAGTPKVTLASRYDEAARALHLELTQATPPTPGQPTKRPLPIPVTVGLLDQDGRTQAFERDGKAIDETVIVLDGASAKITLTGVDRPPVVSALRGFSAPVRLESDAEPKDRYVLLAGDPDLFNRWEAGQELARALILARAEGRPDEVGEERYAEAVGRALSDQAAEPAFKALLLALPSEPDLALAMRPADPGAIHEAREALRERLAVHLQHELRRLHTGLQDLGEFSPDAAGAGRRALRNAALELLAANPRSEIAEVAAGHYAAAANMTDAMGGLNALMLIGGEPFEQGLTDFYERWKSEPLVIDKWFAVQARDPSETALGRVIGLTAHPAFDAKNPNRLRALVSTFANFNPARFHDPSGAGYRFLADQILAVDRYNPMIAARLIDALGGWRRYTPELGALMKAELQRIVSTEGLSKNVFELASRALAD</sequence>
<comment type="caution">
    <text evidence="17">The sequence shown here is derived from an EMBL/GenBank/DDBJ whole genome shotgun (WGS) entry which is preliminary data.</text>
</comment>
<dbReference type="InterPro" id="IPR045357">
    <property type="entry name" value="Aminopeptidase_N-like_N"/>
</dbReference>
<keyword evidence="6 17" id="KW-0031">Aminopeptidase</keyword>
<dbReference type="RefSeq" id="WP_111458945.1">
    <property type="nucleotide sequence ID" value="NZ_QFYP01000001.1"/>
</dbReference>
<feature type="domain" description="Peptidase M1 membrane alanine aminopeptidase" evidence="13">
    <location>
        <begin position="227"/>
        <end position="440"/>
    </location>
</feature>
<proteinExistence type="inferred from homology"/>
<dbReference type="FunFam" id="3.30.2010.30:FF:000002">
    <property type="entry name" value="Putative aminopeptidase N"/>
    <property type="match status" value="1"/>
</dbReference>
<evidence type="ECO:0000259" key="13">
    <source>
        <dbReference type="Pfam" id="PF01433"/>
    </source>
</evidence>
<evidence type="ECO:0000313" key="18">
    <source>
        <dbReference type="Proteomes" id="UP000249842"/>
    </source>
</evidence>
<evidence type="ECO:0000256" key="9">
    <source>
        <dbReference type="ARBA" id="ARBA00022801"/>
    </source>
</evidence>
<evidence type="ECO:0000256" key="12">
    <source>
        <dbReference type="NCBIfam" id="TIGR02414"/>
    </source>
</evidence>
<dbReference type="Proteomes" id="UP000249842">
    <property type="component" value="Unassembled WGS sequence"/>
</dbReference>
<dbReference type="Pfam" id="PF11940">
    <property type="entry name" value="DUF3458"/>
    <property type="match status" value="1"/>
</dbReference>
<dbReference type="PANTHER" id="PTHR46322">
    <property type="entry name" value="PUROMYCIN-SENSITIVE AMINOPEPTIDASE"/>
    <property type="match status" value="1"/>
</dbReference>
<protein>
    <recommendedName>
        <fullName evidence="5 12">Aminopeptidase N</fullName>
        <ecNumber evidence="4 12">3.4.11.2</ecNumber>
    </recommendedName>
</protein>